<evidence type="ECO:0000256" key="2">
    <source>
        <dbReference type="ARBA" id="ARBA00023125"/>
    </source>
</evidence>
<dbReference type="PANTHER" id="PTHR30055">
    <property type="entry name" value="HTH-TYPE TRANSCRIPTIONAL REGULATOR RUTR"/>
    <property type="match status" value="1"/>
</dbReference>
<evidence type="ECO:0000313" key="7">
    <source>
        <dbReference type="Proteomes" id="UP001321543"/>
    </source>
</evidence>
<dbReference type="InterPro" id="IPR011075">
    <property type="entry name" value="TetR_C"/>
</dbReference>
<dbReference type="InterPro" id="IPR001647">
    <property type="entry name" value="HTH_TetR"/>
</dbReference>
<evidence type="ECO:0000256" key="1">
    <source>
        <dbReference type="ARBA" id="ARBA00023015"/>
    </source>
</evidence>
<feature type="DNA-binding region" description="H-T-H motif" evidence="4">
    <location>
        <begin position="52"/>
        <end position="71"/>
    </location>
</feature>
<keyword evidence="7" id="KW-1185">Reference proteome</keyword>
<dbReference type="PROSITE" id="PS50977">
    <property type="entry name" value="HTH_TETR_2"/>
    <property type="match status" value="1"/>
</dbReference>
<dbReference type="Gene3D" id="1.10.10.60">
    <property type="entry name" value="Homeodomain-like"/>
    <property type="match status" value="1"/>
</dbReference>
<keyword evidence="2 4" id="KW-0238">DNA-binding</keyword>
<dbReference type="InterPro" id="IPR009057">
    <property type="entry name" value="Homeodomain-like_sf"/>
</dbReference>
<feature type="domain" description="HTH tetR-type" evidence="5">
    <location>
        <begin position="29"/>
        <end position="89"/>
    </location>
</feature>
<dbReference type="InterPro" id="IPR036271">
    <property type="entry name" value="Tet_transcr_reg_TetR-rel_C_sf"/>
</dbReference>
<accession>A0ABN6X009</accession>
<sequence>MVAEKVKTVYRRTMPTVPSESPRRRRHGKQLEEALLTSAWEELVQAGYGRLTMESVARRAHTSEPVLYRRWANKDELVLAAAEHYRAVNPVEIPDTGALRSDLIAYMTASSQARATFFAVAAAAAFSGLLADTGLTPTQIRERVMSAEPLPSSQEIYRRAHDRGELDLHHIPDSVLEMPFELVRYNLLMDLKPLGSSRIRSIVDELFLPLLELHRK</sequence>
<evidence type="ECO:0000256" key="4">
    <source>
        <dbReference type="PROSITE-ProRule" id="PRU00335"/>
    </source>
</evidence>
<dbReference type="PANTHER" id="PTHR30055:SF148">
    <property type="entry name" value="TETR-FAMILY TRANSCRIPTIONAL REGULATOR"/>
    <property type="match status" value="1"/>
</dbReference>
<reference evidence="7" key="1">
    <citation type="journal article" date="2019" name="Int. J. Syst. Evol. Microbiol.">
        <title>The Global Catalogue of Microorganisms (GCM) 10K type strain sequencing project: providing services to taxonomists for standard genome sequencing and annotation.</title>
        <authorList>
            <consortium name="The Broad Institute Genomics Platform"/>
            <consortium name="The Broad Institute Genome Sequencing Center for Infectious Disease"/>
            <person name="Wu L."/>
            <person name="Ma J."/>
        </authorList>
    </citation>
    <scope>NUCLEOTIDE SEQUENCE [LARGE SCALE GENOMIC DNA]</scope>
    <source>
        <strain evidence="7">NBRC 106310</strain>
    </source>
</reference>
<keyword evidence="3" id="KW-0804">Transcription</keyword>
<keyword evidence="1" id="KW-0805">Transcription regulation</keyword>
<protein>
    <submittedName>
        <fullName evidence="6">TetR family transcriptional regulator</fullName>
    </submittedName>
</protein>
<evidence type="ECO:0000256" key="3">
    <source>
        <dbReference type="ARBA" id="ARBA00023163"/>
    </source>
</evidence>
<dbReference type="EMBL" id="AP027728">
    <property type="protein sequence ID" value="BDZ38017.1"/>
    <property type="molecule type" value="Genomic_DNA"/>
</dbReference>
<gene>
    <name evidence="6" type="ORF">GCM10025863_06310</name>
</gene>
<dbReference type="Pfam" id="PF16859">
    <property type="entry name" value="TetR_C_11"/>
    <property type="match status" value="1"/>
</dbReference>
<dbReference type="Proteomes" id="UP001321543">
    <property type="component" value="Chromosome"/>
</dbReference>
<name>A0ABN6X009_9MICO</name>
<proteinExistence type="predicted"/>
<dbReference type="InterPro" id="IPR050109">
    <property type="entry name" value="HTH-type_TetR-like_transc_reg"/>
</dbReference>
<dbReference type="Gene3D" id="1.10.357.10">
    <property type="entry name" value="Tetracycline Repressor, domain 2"/>
    <property type="match status" value="1"/>
</dbReference>
<dbReference type="SUPFAM" id="SSF48498">
    <property type="entry name" value="Tetracyclin repressor-like, C-terminal domain"/>
    <property type="match status" value="1"/>
</dbReference>
<dbReference type="Pfam" id="PF00440">
    <property type="entry name" value="TetR_N"/>
    <property type="match status" value="1"/>
</dbReference>
<evidence type="ECO:0000259" key="5">
    <source>
        <dbReference type="PROSITE" id="PS50977"/>
    </source>
</evidence>
<dbReference type="SUPFAM" id="SSF46689">
    <property type="entry name" value="Homeodomain-like"/>
    <property type="match status" value="1"/>
</dbReference>
<evidence type="ECO:0000313" key="6">
    <source>
        <dbReference type="EMBL" id="BDZ38017.1"/>
    </source>
</evidence>
<organism evidence="6 7">
    <name type="scientific">Microbacterium suwonense</name>
    <dbReference type="NCBI Taxonomy" id="683047"/>
    <lineage>
        <taxon>Bacteria</taxon>
        <taxon>Bacillati</taxon>
        <taxon>Actinomycetota</taxon>
        <taxon>Actinomycetes</taxon>
        <taxon>Micrococcales</taxon>
        <taxon>Microbacteriaceae</taxon>
        <taxon>Microbacterium</taxon>
    </lineage>
</organism>